<evidence type="ECO:0000313" key="1">
    <source>
        <dbReference type="EMBL" id="CAI9154892.1"/>
    </source>
</evidence>
<evidence type="ECO:0000313" key="2">
    <source>
        <dbReference type="Proteomes" id="UP001176941"/>
    </source>
</evidence>
<accession>A0ABN8XZV6</accession>
<sequence>MGELRSRAVRGREAGVPPRWSARVGAGGAFSPCLWAGVRACVSSVTACEQLSRVLPPVSLEKLRPEHPAEVKRRFCSARGGGPGLRRTDRRSWEGRRGTPAVVLVLSLFDPWEVPHVAFLCPPPPPAMALNQDSSLGGKRVCRCGVLDVVLPSRQGSWVSCRLPVSSCSEPCGPGGPEMNTTSSRSQRIHENGVGLVNKCYVNSVLASCYYNVYVFQMPHAESGECFPGKNRDPEEPESWNQTAGAVVRLQAPSACALGKHPNCAYASFSYL</sequence>
<reference evidence="1" key="1">
    <citation type="submission" date="2023-04" db="EMBL/GenBank/DDBJ databases">
        <authorList>
            <consortium name="ELIXIR-Norway"/>
        </authorList>
    </citation>
    <scope>NUCLEOTIDE SEQUENCE [LARGE SCALE GENOMIC DNA]</scope>
</reference>
<protein>
    <submittedName>
        <fullName evidence="1">Uncharacterized protein</fullName>
    </submittedName>
</protein>
<keyword evidence="2" id="KW-1185">Reference proteome</keyword>
<name>A0ABN8XZV6_RANTA</name>
<dbReference type="Proteomes" id="UP001176941">
    <property type="component" value="Chromosome 11"/>
</dbReference>
<dbReference type="EMBL" id="OX459947">
    <property type="protein sequence ID" value="CAI9154892.1"/>
    <property type="molecule type" value="Genomic_DNA"/>
</dbReference>
<gene>
    <name evidence="1" type="ORF">MRATA1EN1_LOCUS3854</name>
</gene>
<organism evidence="1 2">
    <name type="scientific">Rangifer tarandus platyrhynchus</name>
    <name type="common">Svalbard reindeer</name>
    <dbReference type="NCBI Taxonomy" id="3082113"/>
    <lineage>
        <taxon>Eukaryota</taxon>
        <taxon>Metazoa</taxon>
        <taxon>Chordata</taxon>
        <taxon>Craniata</taxon>
        <taxon>Vertebrata</taxon>
        <taxon>Euteleostomi</taxon>
        <taxon>Mammalia</taxon>
        <taxon>Eutheria</taxon>
        <taxon>Laurasiatheria</taxon>
        <taxon>Artiodactyla</taxon>
        <taxon>Ruminantia</taxon>
        <taxon>Pecora</taxon>
        <taxon>Cervidae</taxon>
        <taxon>Odocoileinae</taxon>
        <taxon>Rangifer</taxon>
    </lineage>
</organism>
<proteinExistence type="predicted"/>